<sequence>MVDVSPNFGSLKALKTRSLLQRLHSLHKRHRTTIADTPKVRARITRKWYSTNPRDHVALISMNIILLDENEKSSNDILTQKYEVDKDKDANMKRKSIDKDSEMNKRPRGCSYIE</sequence>
<feature type="compositionally biased region" description="Basic and acidic residues" evidence="1">
    <location>
        <begin position="88"/>
        <end position="105"/>
    </location>
</feature>
<reference evidence="2 3" key="1">
    <citation type="submission" date="2024-01" db="EMBL/GenBank/DDBJ databases">
        <title>Genome assemblies of Stephania.</title>
        <authorList>
            <person name="Yang L."/>
        </authorList>
    </citation>
    <scope>NUCLEOTIDE SEQUENCE [LARGE SCALE GENOMIC DNA]</scope>
    <source>
        <strain evidence="2">JXDWG</strain>
        <tissue evidence="2">Leaf</tissue>
    </source>
</reference>
<evidence type="ECO:0000256" key="1">
    <source>
        <dbReference type="SAM" id="MobiDB-lite"/>
    </source>
</evidence>
<evidence type="ECO:0000313" key="3">
    <source>
        <dbReference type="Proteomes" id="UP001419268"/>
    </source>
</evidence>
<dbReference type="Proteomes" id="UP001419268">
    <property type="component" value="Unassembled WGS sequence"/>
</dbReference>
<comment type="caution">
    <text evidence="2">The sequence shown here is derived from an EMBL/GenBank/DDBJ whole genome shotgun (WGS) entry which is preliminary data.</text>
</comment>
<protein>
    <submittedName>
        <fullName evidence="2">Uncharacterized protein</fullName>
    </submittedName>
</protein>
<dbReference type="EMBL" id="JBBNAG010000003">
    <property type="protein sequence ID" value="KAK9148620.1"/>
    <property type="molecule type" value="Genomic_DNA"/>
</dbReference>
<accession>A0AAP0KCF3</accession>
<keyword evidence="3" id="KW-1185">Reference proteome</keyword>
<feature type="region of interest" description="Disordered" evidence="1">
    <location>
        <begin position="88"/>
        <end position="114"/>
    </location>
</feature>
<dbReference type="AlphaFoldDB" id="A0AAP0KCF3"/>
<proteinExistence type="predicted"/>
<organism evidence="2 3">
    <name type="scientific">Stephania cephalantha</name>
    <dbReference type="NCBI Taxonomy" id="152367"/>
    <lineage>
        <taxon>Eukaryota</taxon>
        <taxon>Viridiplantae</taxon>
        <taxon>Streptophyta</taxon>
        <taxon>Embryophyta</taxon>
        <taxon>Tracheophyta</taxon>
        <taxon>Spermatophyta</taxon>
        <taxon>Magnoliopsida</taxon>
        <taxon>Ranunculales</taxon>
        <taxon>Menispermaceae</taxon>
        <taxon>Menispermoideae</taxon>
        <taxon>Cissampelideae</taxon>
        <taxon>Stephania</taxon>
    </lineage>
</organism>
<gene>
    <name evidence="2" type="ORF">Scep_007377</name>
</gene>
<name>A0AAP0KCF3_9MAGN</name>
<evidence type="ECO:0000313" key="2">
    <source>
        <dbReference type="EMBL" id="KAK9148620.1"/>
    </source>
</evidence>